<dbReference type="GO" id="GO:0071281">
    <property type="term" value="P:cellular response to iron ion"/>
    <property type="evidence" value="ECO:0007669"/>
    <property type="project" value="TreeGrafter"/>
</dbReference>
<dbReference type="PROSITE" id="PS50983">
    <property type="entry name" value="FE_B12_PBP"/>
    <property type="match status" value="1"/>
</dbReference>
<protein>
    <submittedName>
        <fullName evidence="4">Periplasmic binding protein</fullName>
    </submittedName>
</protein>
<organism evidence="4">
    <name type="scientific">Veillonella atypica</name>
    <dbReference type="NCBI Taxonomy" id="39777"/>
    <lineage>
        <taxon>Bacteria</taxon>
        <taxon>Bacillati</taxon>
        <taxon>Bacillota</taxon>
        <taxon>Negativicutes</taxon>
        <taxon>Veillonellales</taxon>
        <taxon>Veillonellaceae</taxon>
        <taxon>Veillonella</taxon>
    </lineage>
</organism>
<dbReference type="AlphaFoldDB" id="A0A133S334"/>
<accession>A0A133S334</accession>
<dbReference type="InterPro" id="IPR050902">
    <property type="entry name" value="ABC_Transporter_SBP"/>
</dbReference>
<dbReference type="STRING" id="39777.B7L28_05630"/>
<dbReference type="PROSITE" id="PS51257">
    <property type="entry name" value="PROKAR_LIPOPROTEIN"/>
    <property type="match status" value="1"/>
</dbReference>
<dbReference type="EMBL" id="LRQT01000079">
    <property type="protein sequence ID" value="KXA62836.1"/>
    <property type="molecule type" value="Genomic_DNA"/>
</dbReference>
<dbReference type="SUPFAM" id="SSF53807">
    <property type="entry name" value="Helical backbone' metal receptor"/>
    <property type="match status" value="1"/>
</dbReference>
<comment type="similarity">
    <text evidence="1">Belongs to the bacterial solute-binding protein 8 family.</text>
</comment>
<evidence type="ECO:0000313" key="5">
    <source>
        <dbReference type="Proteomes" id="UP000070226"/>
    </source>
</evidence>
<evidence type="ECO:0000259" key="3">
    <source>
        <dbReference type="PROSITE" id="PS50983"/>
    </source>
</evidence>
<name>A0A133S334_9FIRM</name>
<dbReference type="Proteomes" id="UP000070226">
    <property type="component" value="Unassembled WGS sequence"/>
</dbReference>
<dbReference type="PATRIC" id="fig|39777.7.peg.1364"/>
<feature type="signal peptide" evidence="2">
    <location>
        <begin position="1"/>
        <end position="19"/>
    </location>
</feature>
<evidence type="ECO:0000256" key="1">
    <source>
        <dbReference type="ARBA" id="ARBA00008814"/>
    </source>
</evidence>
<dbReference type="Pfam" id="PF01497">
    <property type="entry name" value="Peripla_BP_2"/>
    <property type="match status" value="1"/>
</dbReference>
<keyword evidence="2" id="KW-0732">Signal</keyword>
<dbReference type="RefSeq" id="WP_060807749.1">
    <property type="nucleotide sequence ID" value="NZ_KQ958112.1"/>
</dbReference>
<proteinExistence type="inferred from homology"/>
<dbReference type="PANTHER" id="PTHR30535">
    <property type="entry name" value="VITAMIN B12-BINDING PROTEIN"/>
    <property type="match status" value="1"/>
</dbReference>
<feature type="domain" description="Fe/B12 periplasmic-binding" evidence="3">
    <location>
        <begin position="50"/>
        <end position="310"/>
    </location>
</feature>
<comment type="caution">
    <text evidence="4">The sequence shown here is derived from an EMBL/GenBank/DDBJ whole genome shotgun (WGS) entry which is preliminary data.</text>
</comment>
<evidence type="ECO:0000256" key="2">
    <source>
        <dbReference type="SAM" id="SignalP"/>
    </source>
</evidence>
<sequence>MKKLLLCSLALVMIVLAIAGCGKSTSSSSATTKELTFNGETYTVPKDPQRIAVLSNSVLSMLYAVDGKAVSRASTTDKLAPELEALPALGQTANINMEQLLGLKPDVVLGLENQHKKYESQLQSNNIPAVLFNYDGIKDNVPMLTFLGELTNHQDKAKSVIATYESNIQKVKDAIKNQQPARIAVLRATGKGVTAETDEAVTASMVKELGMTNVVTSHLDGTTKDKTVPYSLETLTADNPDIIFVVTMGKEEEITKAMKKAMTDNPAWANLKAVQNNRVIYLPSKLFLLNPGLQTPEAMARLVKEAYGIDVTF</sequence>
<dbReference type="InterPro" id="IPR002491">
    <property type="entry name" value="ABC_transptr_periplasmic_BD"/>
</dbReference>
<evidence type="ECO:0000313" key="4">
    <source>
        <dbReference type="EMBL" id="KXA62836.1"/>
    </source>
</evidence>
<gene>
    <name evidence="4" type="ORF">HMPREF3233_01399</name>
</gene>
<feature type="chain" id="PRO_5038793400" evidence="2">
    <location>
        <begin position="20"/>
        <end position="313"/>
    </location>
</feature>
<dbReference type="Gene3D" id="3.40.50.1980">
    <property type="entry name" value="Nitrogenase molybdenum iron protein domain"/>
    <property type="match status" value="2"/>
</dbReference>
<reference evidence="4 5" key="1">
    <citation type="submission" date="2016-01" db="EMBL/GenBank/DDBJ databases">
        <authorList>
            <person name="Oliw E.H."/>
        </authorList>
    </citation>
    <scope>NUCLEOTIDE SEQUENCE [LARGE SCALE GENOMIC DNA]</scope>
    <source>
        <strain evidence="4 5">CMW7756B</strain>
    </source>
</reference>
<dbReference type="PANTHER" id="PTHR30535:SF34">
    <property type="entry name" value="MOLYBDATE-BINDING PROTEIN MOLA"/>
    <property type="match status" value="1"/>
</dbReference>